<dbReference type="KEGG" id="plue:EWM63_03120"/>
<feature type="signal peptide" evidence="1">
    <location>
        <begin position="1"/>
        <end position="19"/>
    </location>
</feature>
<accession>A0A4P6KTJ6</accession>
<dbReference type="EMBL" id="CP035913">
    <property type="protein sequence ID" value="QBE62096.1"/>
    <property type="molecule type" value="Genomic_DNA"/>
</dbReference>
<evidence type="ECO:0000313" key="2">
    <source>
        <dbReference type="EMBL" id="QBE62096.1"/>
    </source>
</evidence>
<sequence>MKKTYYYTLALVMQTSAYAYCSDMYSFQALKLVPNDVAPLEEKACPHLVKFARERLIVGFPETSFMKPLEIEAPEISPGNYVPLRPAKTHEIGSGSHNMDGVLLRIYANCSANTLFISKSSSFDGLTHWFGPIIFNEKSGTSGSPSADNDGN</sequence>
<dbReference type="AlphaFoldDB" id="A0A4P6KTJ6"/>
<feature type="chain" id="PRO_5020314627" evidence="1">
    <location>
        <begin position="20"/>
        <end position="152"/>
    </location>
</feature>
<evidence type="ECO:0000313" key="3">
    <source>
        <dbReference type="Proteomes" id="UP000290637"/>
    </source>
</evidence>
<organism evidence="2 3">
    <name type="scientific">Pseudoduganella lutea</name>
    <dbReference type="NCBI Taxonomy" id="321985"/>
    <lineage>
        <taxon>Bacteria</taxon>
        <taxon>Pseudomonadati</taxon>
        <taxon>Pseudomonadota</taxon>
        <taxon>Betaproteobacteria</taxon>
        <taxon>Burkholderiales</taxon>
        <taxon>Oxalobacteraceae</taxon>
        <taxon>Telluria group</taxon>
        <taxon>Pseudoduganella</taxon>
    </lineage>
</organism>
<protein>
    <submittedName>
        <fullName evidence="2">Uncharacterized protein</fullName>
    </submittedName>
</protein>
<keyword evidence="3" id="KW-1185">Reference proteome</keyword>
<keyword evidence="1" id="KW-0732">Signal</keyword>
<dbReference type="Proteomes" id="UP000290637">
    <property type="component" value="Chromosome"/>
</dbReference>
<evidence type="ECO:0000256" key="1">
    <source>
        <dbReference type="SAM" id="SignalP"/>
    </source>
</evidence>
<dbReference type="RefSeq" id="WP_130185233.1">
    <property type="nucleotide sequence ID" value="NZ_CP035913.1"/>
</dbReference>
<name>A0A4P6KTJ6_9BURK</name>
<proteinExistence type="predicted"/>
<reference evidence="2 3" key="1">
    <citation type="submission" date="2019-02" db="EMBL/GenBank/DDBJ databases">
        <title>Draft Genome Sequences of Six Type Strains of the Genus Massilia.</title>
        <authorList>
            <person name="Miess H."/>
            <person name="Frediansyhah A."/>
            <person name="Gross H."/>
        </authorList>
    </citation>
    <scope>NUCLEOTIDE SEQUENCE [LARGE SCALE GENOMIC DNA]</scope>
    <source>
        <strain evidence="2 3">DSM 17473</strain>
    </source>
</reference>
<gene>
    <name evidence="2" type="ORF">EWM63_03120</name>
</gene>